<name>A0A1C4DQZ4_9BACI</name>
<evidence type="ECO:0000313" key="1">
    <source>
        <dbReference type="EMBL" id="SCC33721.1"/>
    </source>
</evidence>
<reference evidence="2" key="1">
    <citation type="submission" date="2016-08" db="EMBL/GenBank/DDBJ databases">
        <authorList>
            <person name="Varghese N."/>
            <person name="Submissions Spin"/>
        </authorList>
    </citation>
    <scope>NUCLEOTIDE SEQUENCE [LARGE SCALE GENOMIC DNA]</scope>
    <source>
        <strain evidence="2">SGD-1123</strain>
    </source>
</reference>
<organism evidence="1 2">
    <name type="scientific">[Bacillus] enclensis</name>
    <dbReference type="NCBI Taxonomy" id="1402860"/>
    <lineage>
        <taxon>Bacteria</taxon>
        <taxon>Bacillati</taxon>
        <taxon>Bacillota</taxon>
        <taxon>Bacilli</taxon>
        <taxon>Bacillales</taxon>
        <taxon>Bacillaceae</taxon>
        <taxon>Rossellomorea</taxon>
    </lineage>
</organism>
<accession>A0A1C4DQZ4</accession>
<sequence length="49" mass="5378">MWNLSKIGLLSRKWTPKNENVLAEIPTALSFGGALETINLKPRLIASNA</sequence>
<dbReference type="Proteomes" id="UP000181997">
    <property type="component" value="Unassembled WGS sequence"/>
</dbReference>
<dbReference type="EMBL" id="FMAU01000008">
    <property type="protein sequence ID" value="SCC33721.1"/>
    <property type="molecule type" value="Genomic_DNA"/>
</dbReference>
<gene>
    <name evidence="1" type="ORF">GA0061094_4086</name>
</gene>
<proteinExistence type="predicted"/>
<evidence type="ECO:0000313" key="2">
    <source>
        <dbReference type="Proteomes" id="UP000181997"/>
    </source>
</evidence>
<keyword evidence="2" id="KW-1185">Reference proteome</keyword>
<dbReference type="AlphaFoldDB" id="A0A1C4DQZ4"/>
<protein>
    <submittedName>
        <fullName evidence="1">Uncharacterized protein</fullName>
    </submittedName>
</protein>
<dbReference type="RefSeq" id="WP_162266044.1">
    <property type="nucleotide sequence ID" value="NZ_FMAU01000008.1"/>
</dbReference>